<organism evidence="2 3">
    <name type="scientific">Amycolatopsis dongchuanensis</name>
    <dbReference type="NCBI Taxonomy" id="1070866"/>
    <lineage>
        <taxon>Bacteria</taxon>
        <taxon>Bacillati</taxon>
        <taxon>Actinomycetota</taxon>
        <taxon>Actinomycetes</taxon>
        <taxon>Pseudonocardiales</taxon>
        <taxon>Pseudonocardiaceae</taxon>
        <taxon>Amycolatopsis</taxon>
    </lineage>
</organism>
<protein>
    <recommendedName>
        <fullName evidence="4">Integral membrane protein</fullName>
    </recommendedName>
</protein>
<gene>
    <name evidence="2" type="ORF">GCM10023214_72300</name>
</gene>
<sequence>MTEKKQPGHGFVAGGLRFLTELIAWVLVPLALWPRSAFLAIAAVLLLIGLPTLFNTPGDRPRGTPVVPVPGVVTILLVLLQLAAATAAAWVLGPLWLALVVTALCVLVTVTEQPRWRWLMGASARSAPTERRS</sequence>
<evidence type="ECO:0000313" key="2">
    <source>
        <dbReference type="EMBL" id="GAA4667753.1"/>
    </source>
</evidence>
<keyword evidence="1" id="KW-1133">Transmembrane helix</keyword>
<comment type="caution">
    <text evidence="2">The sequence shown here is derived from an EMBL/GenBank/DDBJ whole genome shotgun (WGS) entry which is preliminary data.</text>
</comment>
<dbReference type="Proteomes" id="UP001500192">
    <property type="component" value="Unassembled WGS sequence"/>
</dbReference>
<feature type="transmembrane region" description="Helical" evidence="1">
    <location>
        <begin position="37"/>
        <end position="54"/>
    </location>
</feature>
<dbReference type="EMBL" id="BAABIB010000154">
    <property type="protein sequence ID" value="GAA4667753.1"/>
    <property type="molecule type" value="Genomic_DNA"/>
</dbReference>
<name>A0ABP8VNM5_9PSEU</name>
<proteinExistence type="predicted"/>
<evidence type="ECO:0008006" key="4">
    <source>
        <dbReference type="Google" id="ProtNLM"/>
    </source>
</evidence>
<feature type="transmembrane region" description="Helical" evidence="1">
    <location>
        <begin position="90"/>
        <end position="110"/>
    </location>
</feature>
<keyword evidence="3" id="KW-1185">Reference proteome</keyword>
<evidence type="ECO:0000313" key="3">
    <source>
        <dbReference type="Proteomes" id="UP001500192"/>
    </source>
</evidence>
<keyword evidence="1" id="KW-0472">Membrane</keyword>
<evidence type="ECO:0000256" key="1">
    <source>
        <dbReference type="SAM" id="Phobius"/>
    </source>
</evidence>
<feature type="transmembrane region" description="Helical" evidence="1">
    <location>
        <begin position="66"/>
        <end position="84"/>
    </location>
</feature>
<feature type="transmembrane region" description="Helical" evidence="1">
    <location>
        <begin position="12"/>
        <end position="31"/>
    </location>
</feature>
<accession>A0ABP8VNM5</accession>
<reference evidence="3" key="1">
    <citation type="journal article" date="2019" name="Int. J. Syst. Evol. Microbiol.">
        <title>The Global Catalogue of Microorganisms (GCM) 10K type strain sequencing project: providing services to taxonomists for standard genome sequencing and annotation.</title>
        <authorList>
            <consortium name="The Broad Institute Genomics Platform"/>
            <consortium name="The Broad Institute Genome Sequencing Center for Infectious Disease"/>
            <person name="Wu L."/>
            <person name="Ma J."/>
        </authorList>
    </citation>
    <scope>NUCLEOTIDE SEQUENCE [LARGE SCALE GENOMIC DNA]</scope>
    <source>
        <strain evidence="3">JCM 18054</strain>
    </source>
</reference>
<dbReference type="RefSeq" id="WP_346056467.1">
    <property type="nucleotide sequence ID" value="NZ_BAABIB010000154.1"/>
</dbReference>
<keyword evidence="1" id="KW-0812">Transmembrane</keyword>